<feature type="transmembrane region" description="Helical" evidence="2">
    <location>
        <begin position="326"/>
        <end position="345"/>
    </location>
</feature>
<gene>
    <name evidence="3" type="ORF">A6K76_01895</name>
</gene>
<dbReference type="OrthoDB" id="1805246at2"/>
<feature type="transmembrane region" description="Helical" evidence="2">
    <location>
        <begin position="490"/>
        <end position="512"/>
    </location>
</feature>
<feature type="transmembrane region" description="Helical" evidence="2">
    <location>
        <begin position="252"/>
        <end position="272"/>
    </location>
</feature>
<feature type="region of interest" description="Disordered" evidence="1">
    <location>
        <begin position="22"/>
        <end position="49"/>
    </location>
</feature>
<feature type="transmembrane region" description="Helical" evidence="2">
    <location>
        <begin position="464"/>
        <end position="483"/>
    </location>
</feature>
<feature type="transmembrane region" description="Helical" evidence="2">
    <location>
        <begin position="583"/>
        <end position="600"/>
    </location>
</feature>
<dbReference type="Proteomes" id="UP000093482">
    <property type="component" value="Unassembled WGS sequence"/>
</dbReference>
<evidence type="ECO:0000313" key="3">
    <source>
        <dbReference type="EMBL" id="OCS90827.1"/>
    </source>
</evidence>
<evidence type="ECO:0008006" key="5">
    <source>
        <dbReference type="Google" id="ProtNLM"/>
    </source>
</evidence>
<evidence type="ECO:0000313" key="4">
    <source>
        <dbReference type="Proteomes" id="UP000093482"/>
    </source>
</evidence>
<dbReference type="RefSeq" id="WP_066464265.1">
    <property type="nucleotide sequence ID" value="NZ_MATO01000034.1"/>
</dbReference>
<feature type="transmembrane region" description="Helical" evidence="2">
    <location>
        <begin position="302"/>
        <end position="319"/>
    </location>
</feature>
<feature type="transmembrane region" description="Helical" evidence="2">
    <location>
        <begin position="227"/>
        <end position="246"/>
    </location>
</feature>
<reference evidence="3 4" key="1">
    <citation type="submission" date="2016-07" db="EMBL/GenBank/DDBJ databases">
        <title>Caryophanon latum genome sequencing.</title>
        <authorList>
            <person name="Verma A."/>
            <person name="Pal Y."/>
            <person name="Krishnamurthi S."/>
        </authorList>
    </citation>
    <scope>NUCLEOTIDE SEQUENCE [LARGE SCALE GENOMIC DNA]</scope>
    <source>
        <strain evidence="3 4">DSM 14151</strain>
    </source>
</reference>
<feature type="transmembrane region" description="Helical" evidence="2">
    <location>
        <begin position="552"/>
        <end position="571"/>
    </location>
</feature>
<feature type="transmembrane region" description="Helical" evidence="2">
    <location>
        <begin position="351"/>
        <end position="369"/>
    </location>
</feature>
<name>A0A1C0YUH7_9BACL</name>
<feature type="transmembrane region" description="Helical" evidence="2">
    <location>
        <begin position="156"/>
        <end position="175"/>
    </location>
</feature>
<feature type="transmembrane region" description="Helical" evidence="2">
    <location>
        <begin position="607"/>
        <end position="625"/>
    </location>
</feature>
<sequence>MSLQKRVTELEAEVRVLRAQMDALQRDRSPAARTEQPRPEVKEQRQAAPIVSEPVVEKPKRSAEELMAAWLPKLFMVVLMLGVVWGLKVMSDYGLFGDTMKIVSAYALSLAMLAVAYWKRETWTEAAFDSLLGGTFIVGMLATAAGAILYGVLSESMALIIALLYIVYGVGVSYVRRNEVLTSFVFFTSLLLPYLLDYMEVSKPVIFMYIVVMFSVMQIVTVKYTQWYAQMIGFSASIFTLTFFLWQGDAKVSWALLIVLIVMVASSIQLLTVIVPKRAVRIWLLNSYLFSCGMLMMEEQLLPAVVSVVLFGAATAYVMKRYMKQALDILYVSTVASMFAVVVNATSSDTIQLFILPALAIWSAAYAISRRLNMSSVVLIAVSLVECFLVYVTLFSEVDDVAHHMQYVLILIYAVACYGVLRRKPMRYEQTGVSIDASDCVWLVVLALWAGYGAALDEFFEIGPFAYIVYFMSLGLVVVVLALRKRLNDFAQYSTIAMWVLFSFSFLSSTWLSETATLHVVAQLSMLAVLAWLLVLVLKFQHFATIPFSGRVIALLAYMYVVYVAFVNQLFAMDVVSSSVRLMLHTIMLFGVAAAFMGIYQRFSERIFMRIGIGLLVVAFVKLLLVDLVAINIFVRAILFIIIGAVGFYLSTRLRTKE</sequence>
<feature type="transmembrane region" description="Helical" evidence="2">
    <location>
        <begin position="130"/>
        <end position="150"/>
    </location>
</feature>
<feature type="transmembrane region" description="Helical" evidence="2">
    <location>
        <begin position="68"/>
        <end position="87"/>
    </location>
</feature>
<proteinExistence type="predicted"/>
<feature type="transmembrane region" description="Helical" evidence="2">
    <location>
        <begin position="376"/>
        <end position="395"/>
    </location>
</feature>
<keyword evidence="2" id="KW-0472">Membrane</keyword>
<evidence type="ECO:0000256" key="1">
    <source>
        <dbReference type="SAM" id="MobiDB-lite"/>
    </source>
</evidence>
<feature type="transmembrane region" description="Helical" evidence="2">
    <location>
        <begin position="99"/>
        <end position="118"/>
    </location>
</feature>
<feature type="transmembrane region" description="Helical" evidence="2">
    <location>
        <begin position="433"/>
        <end position="452"/>
    </location>
</feature>
<feature type="compositionally biased region" description="Basic and acidic residues" evidence="1">
    <location>
        <begin position="24"/>
        <end position="45"/>
    </location>
</feature>
<keyword evidence="2" id="KW-0812">Transmembrane</keyword>
<accession>A0A1C0YUH7</accession>
<dbReference type="Pfam" id="PF10101">
    <property type="entry name" value="DUF2339"/>
    <property type="match status" value="1"/>
</dbReference>
<feature type="transmembrane region" description="Helical" evidence="2">
    <location>
        <begin position="631"/>
        <end position="650"/>
    </location>
</feature>
<keyword evidence="4" id="KW-1185">Reference proteome</keyword>
<dbReference type="PANTHER" id="PTHR38434:SF1">
    <property type="entry name" value="BLL2549 PROTEIN"/>
    <property type="match status" value="1"/>
</dbReference>
<comment type="caution">
    <text evidence="3">The sequence shown here is derived from an EMBL/GenBank/DDBJ whole genome shotgun (WGS) entry which is preliminary data.</text>
</comment>
<protein>
    <recommendedName>
        <fullName evidence="5">DUF2339 domain-containing protein</fullName>
    </recommendedName>
</protein>
<feature type="transmembrane region" description="Helical" evidence="2">
    <location>
        <begin position="202"/>
        <end position="220"/>
    </location>
</feature>
<dbReference type="PANTHER" id="PTHR38434">
    <property type="entry name" value="BLL2549 PROTEIN"/>
    <property type="match status" value="1"/>
</dbReference>
<dbReference type="InterPro" id="IPR019286">
    <property type="entry name" value="DUF2339_TM"/>
</dbReference>
<dbReference type="EMBL" id="MATO01000034">
    <property type="protein sequence ID" value="OCS90827.1"/>
    <property type="molecule type" value="Genomic_DNA"/>
</dbReference>
<dbReference type="AlphaFoldDB" id="A0A1C0YUH7"/>
<evidence type="ECO:0000256" key="2">
    <source>
        <dbReference type="SAM" id="Phobius"/>
    </source>
</evidence>
<keyword evidence="2" id="KW-1133">Transmembrane helix</keyword>
<feature type="transmembrane region" description="Helical" evidence="2">
    <location>
        <begin position="518"/>
        <end position="540"/>
    </location>
</feature>
<feature type="transmembrane region" description="Helical" evidence="2">
    <location>
        <begin position="401"/>
        <end position="421"/>
    </location>
</feature>
<organism evidence="3 4">
    <name type="scientific">Caryophanon latum</name>
    <dbReference type="NCBI Taxonomy" id="33977"/>
    <lineage>
        <taxon>Bacteria</taxon>
        <taxon>Bacillati</taxon>
        <taxon>Bacillota</taxon>
        <taxon>Bacilli</taxon>
        <taxon>Bacillales</taxon>
        <taxon>Caryophanaceae</taxon>
        <taxon>Caryophanon</taxon>
    </lineage>
</organism>